<name>A0A3L7ARZ4_9MICO</name>
<protein>
    <submittedName>
        <fullName evidence="1">Uncharacterized protein</fullName>
    </submittedName>
</protein>
<dbReference type="AlphaFoldDB" id="A0A3L7ARZ4"/>
<proteinExistence type="predicted"/>
<evidence type="ECO:0000313" key="1">
    <source>
        <dbReference type="EMBL" id="RLP82884.1"/>
    </source>
</evidence>
<keyword evidence="2" id="KW-1185">Reference proteome</keyword>
<comment type="caution">
    <text evidence="1">The sequence shown here is derived from an EMBL/GenBank/DDBJ whole genome shotgun (WGS) entry which is preliminary data.</text>
</comment>
<sequence length="82" mass="8980">MNTNTRIHQSPPTAFFLDGFHAATRARSVRPGHFAATRAAALLDWRNTHLHLGYPEQTRGLAEVRRGWDTAVSLGSDVALAA</sequence>
<gene>
    <name evidence="1" type="ORF">D9V34_06445</name>
</gene>
<reference evidence="1 2" key="1">
    <citation type="submission" date="2018-10" db="EMBL/GenBank/DDBJ databases">
        <authorList>
            <person name="Li J."/>
        </authorList>
    </citation>
    <scope>NUCLEOTIDE SEQUENCE [LARGE SCALE GENOMIC DNA]</scope>
    <source>
        <strain evidence="1 2">JCM 11654</strain>
    </source>
</reference>
<dbReference type="Proteomes" id="UP000269438">
    <property type="component" value="Unassembled WGS sequence"/>
</dbReference>
<dbReference type="EMBL" id="RCUY01000005">
    <property type="protein sequence ID" value="RLP82884.1"/>
    <property type="molecule type" value="Genomic_DNA"/>
</dbReference>
<dbReference type="OrthoDB" id="5118980at2"/>
<accession>A0A3L7ARZ4</accession>
<evidence type="ECO:0000313" key="2">
    <source>
        <dbReference type="Proteomes" id="UP000269438"/>
    </source>
</evidence>
<organism evidence="1 2">
    <name type="scientific">Mycetocola lacteus</name>
    <dbReference type="NCBI Taxonomy" id="76637"/>
    <lineage>
        <taxon>Bacteria</taxon>
        <taxon>Bacillati</taxon>
        <taxon>Actinomycetota</taxon>
        <taxon>Actinomycetes</taxon>
        <taxon>Micrococcales</taxon>
        <taxon>Microbacteriaceae</taxon>
        <taxon>Mycetocola</taxon>
    </lineage>
</organism>
<dbReference type="RefSeq" id="WP_030143254.1">
    <property type="nucleotide sequence ID" value="NZ_RCUY01000005.1"/>
</dbReference>